<dbReference type="OrthoDB" id="5801496at2"/>
<organism evidence="1 2">
    <name type="scientific">Thioalbus denitrificans</name>
    <dbReference type="NCBI Taxonomy" id="547122"/>
    <lineage>
        <taxon>Bacteria</taxon>
        <taxon>Pseudomonadati</taxon>
        <taxon>Pseudomonadota</taxon>
        <taxon>Gammaproteobacteria</taxon>
        <taxon>Chromatiales</taxon>
        <taxon>Ectothiorhodospiraceae</taxon>
        <taxon>Thioalbus</taxon>
    </lineage>
</organism>
<protein>
    <submittedName>
        <fullName evidence="1">Uncharacterized protein</fullName>
    </submittedName>
</protein>
<evidence type="ECO:0000313" key="2">
    <source>
        <dbReference type="Proteomes" id="UP000252707"/>
    </source>
</evidence>
<dbReference type="RefSeq" id="WP_114280983.1">
    <property type="nucleotide sequence ID" value="NZ_QPJY01000013.1"/>
</dbReference>
<comment type="caution">
    <text evidence="1">The sequence shown here is derived from an EMBL/GenBank/DDBJ whole genome shotgun (WGS) entry which is preliminary data.</text>
</comment>
<name>A0A369BTE8_9GAMM</name>
<dbReference type="Proteomes" id="UP000252707">
    <property type="component" value="Unassembled WGS sequence"/>
</dbReference>
<accession>A0A369BTE8</accession>
<reference evidence="1 2" key="1">
    <citation type="submission" date="2018-07" db="EMBL/GenBank/DDBJ databases">
        <title>Genomic Encyclopedia of Type Strains, Phase IV (KMG-IV): sequencing the most valuable type-strain genomes for metagenomic binning, comparative biology and taxonomic classification.</title>
        <authorList>
            <person name="Goeker M."/>
        </authorList>
    </citation>
    <scope>NUCLEOTIDE SEQUENCE [LARGE SCALE GENOMIC DNA]</scope>
    <source>
        <strain evidence="1 2">DSM 26407</strain>
    </source>
</reference>
<gene>
    <name evidence="1" type="ORF">DFQ59_11315</name>
</gene>
<proteinExistence type="predicted"/>
<dbReference type="AlphaFoldDB" id="A0A369BTE8"/>
<keyword evidence="2" id="KW-1185">Reference proteome</keyword>
<sequence>MGEVVPFRRPRASEKHKGDTLCRRGFHKWEIVQEQRFDVKRGCLVTVYRCARCGAEKNEAR</sequence>
<dbReference type="EMBL" id="QPJY01000013">
    <property type="protein sequence ID" value="RCX24919.1"/>
    <property type="molecule type" value="Genomic_DNA"/>
</dbReference>
<evidence type="ECO:0000313" key="1">
    <source>
        <dbReference type="EMBL" id="RCX24919.1"/>
    </source>
</evidence>